<dbReference type="EMBL" id="CM042041">
    <property type="protein sequence ID" value="KAI3714188.1"/>
    <property type="molecule type" value="Genomic_DNA"/>
</dbReference>
<name>A0ACB9AWW2_9ASTR</name>
<sequence length="91" mass="9880">MYDMARSESPSKEENGINNSRSNSERHSDQSYSLSTDVSESESSSSVSGRRYNHGAASSSLTLAQSSPLHSLAIINLESTLLVIVDFYSFA</sequence>
<protein>
    <submittedName>
        <fullName evidence="1">Uncharacterized protein</fullName>
    </submittedName>
</protein>
<accession>A0ACB9AWW2</accession>
<reference evidence="1 2" key="2">
    <citation type="journal article" date="2022" name="Mol. Ecol. Resour.">
        <title>The genomes of chicory, endive, great burdock and yacon provide insights into Asteraceae paleo-polyploidization history and plant inulin production.</title>
        <authorList>
            <person name="Fan W."/>
            <person name="Wang S."/>
            <person name="Wang H."/>
            <person name="Wang A."/>
            <person name="Jiang F."/>
            <person name="Liu H."/>
            <person name="Zhao H."/>
            <person name="Xu D."/>
            <person name="Zhang Y."/>
        </authorList>
    </citation>
    <scope>NUCLEOTIDE SEQUENCE [LARGE SCALE GENOMIC DNA]</scope>
    <source>
        <strain evidence="2">cv. Yunnan</strain>
        <tissue evidence="1">Leaves</tissue>
    </source>
</reference>
<organism evidence="1 2">
    <name type="scientific">Smallanthus sonchifolius</name>
    <dbReference type="NCBI Taxonomy" id="185202"/>
    <lineage>
        <taxon>Eukaryota</taxon>
        <taxon>Viridiplantae</taxon>
        <taxon>Streptophyta</taxon>
        <taxon>Embryophyta</taxon>
        <taxon>Tracheophyta</taxon>
        <taxon>Spermatophyta</taxon>
        <taxon>Magnoliopsida</taxon>
        <taxon>eudicotyledons</taxon>
        <taxon>Gunneridae</taxon>
        <taxon>Pentapetalae</taxon>
        <taxon>asterids</taxon>
        <taxon>campanulids</taxon>
        <taxon>Asterales</taxon>
        <taxon>Asteraceae</taxon>
        <taxon>Asteroideae</taxon>
        <taxon>Heliantheae alliance</taxon>
        <taxon>Millerieae</taxon>
        <taxon>Smallanthus</taxon>
    </lineage>
</organism>
<evidence type="ECO:0000313" key="1">
    <source>
        <dbReference type="EMBL" id="KAI3714188.1"/>
    </source>
</evidence>
<gene>
    <name evidence="1" type="ORF">L1987_72783</name>
</gene>
<dbReference type="Proteomes" id="UP001056120">
    <property type="component" value="Linkage Group LG24"/>
</dbReference>
<comment type="caution">
    <text evidence="1">The sequence shown here is derived from an EMBL/GenBank/DDBJ whole genome shotgun (WGS) entry which is preliminary data.</text>
</comment>
<keyword evidence="2" id="KW-1185">Reference proteome</keyword>
<reference evidence="2" key="1">
    <citation type="journal article" date="2022" name="Mol. Ecol. Resour.">
        <title>The genomes of chicory, endive, great burdock and yacon provide insights into Asteraceae palaeo-polyploidization history and plant inulin production.</title>
        <authorList>
            <person name="Fan W."/>
            <person name="Wang S."/>
            <person name="Wang H."/>
            <person name="Wang A."/>
            <person name="Jiang F."/>
            <person name="Liu H."/>
            <person name="Zhao H."/>
            <person name="Xu D."/>
            <person name="Zhang Y."/>
        </authorList>
    </citation>
    <scope>NUCLEOTIDE SEQUENCE [LARGE SCALE GENOMIC DNA]</scope>
    <source>
        <strain evidence="2">cv. Yunnan</strain>
    </source>
</reference>
<evidence type="ECO:0000313" key="2">
    <source>
        <dbReference type="Proteomes" id="UP001056120"/>
    </source>
</evidence>
<proteinExistence type="predicted"/>